<evidence type="ECO:0000256" key="1">
    <source>
        <dbReference type="SAM" id="MobiDB-lite"/>
    </source>
</evidence>
<feature type="compositionally biased region" description="Acidic residues" evidence="1">
    <location>
        <begin position="19"/>
        <end position="29"/>
    </location>
</feature>
<dbReference type="AlphaFoldDB" id="A0AAE1WQY1"/>
<evidence type="ECO:0000259" key="2">
    <source>
        <dbReference type="Pfam" id="PF10551"/>
    </source>
</evidence>
<evidence type="ECO:0000313" key="4">
    <source>
        <dbReference type="Proteomes" id="UP001289374"/>
    </source>
</evidence>
<comment type="caution">
    <text evidence="3">The sequence shown here is derived from an EMBL/GenBank/DDBJ whole genome shotgun (WGS) entry which is preliminary data.</text>
</comment>
<evidence type="ECO:0000313" key="3">
    <source>
        <dbReference type="EMBL" id="KAK4397647.1"/>
    </source>
</evidence>
<feature type="region of interest" description="Disordered" evidence="1">
    <location>
        <begin position="13"/>
        <end position="78"/>
    </location>
</feature>
<name>A0AAE1WQY1_9LAMI</name>
<dbReference type="InterPro" id="IPR018289">
    <property type="entry name" value="MULE_transposase_dom"/>
</dbReference>
<dbReference type="EMBL" id="JACGWL010000007">
    <property type="protein sequence ID" value="KAK4397647.1"/>
    <property type="molecule type" value="Genomic_DNA"/>
</dbReference>
<feature type="compositionally biased region" description="Basic and acidic residues" evidence="1">
    <location>
        <begin position="33"/>
        <end position="43"/>
    </location>
</feature>
<dbReference type="Pfam" id="PF10551">
    <property type="entry name" value="MULE"/>
    <property type="match status" value="1"/>
</dbReference>
<gene>
    <name evidence="3" type="ORF">Sango_1240200</name>
</gene>
<organism evidence="3 4">
    <name type="scientific">Sesamum angolense</name>
    <dbReference type="NCBI Taxonomy" id="2727404"/>
    <lineage>
        <taxon>Eukaryota</taxon>
        <taxon>Viridiplantae</taxon>
        <taxon>Streptophyta</taxon>
        <taxon>Embryophyta</taxon>
        <taxon>Tracheophyta</taxon>
        <taxon>Spermatophyta</taxon>
        <taxon>Magnoliopsida</taxon>
        <taxon>eudicotyledons</taxon>
        <taxon>Gunneridae</taxon>
        <taxon>Pentapetalae</taxon>
        <taxon>asterids</taxon>
        <taxon>lamiids</taxon>
        <taxon>Lamiales</taxon>
        <taxon>Pedaliaceae</taxon>
        <taxon>Sesamum</taxon>
    </lineage>
</organism>
<reference evidence="3" key="1">
    <citation type="submission" date="2020-06" db="EMBL/GenBank/DDBJ databases">
        <authorList>
            <person name="Li T."/>
            <person name="Hu X."/>
            <person name="Zhang T."/>
            <person name="Song X."/>
            <person name="Zhang H."/>
            <person name="Dai N."/>
            <person name="Sheng W."/>
            <person name="Hou X."/>
            <person name="Wei L."/>
        </authorList>
    </citation>
    <scope>NUCLEOTIDE SEQUENCE</scope>
    <source>
        <strain evidence="3">K16</strain>
        <tissue evidence="3">Leaf</tissue>
    </source>
</reference>
<sequence length="432" mass="49675">MLGVTYLGKLTEKIGYKEEESDTEDEEGGNTEFDDRVGGSGREDEGDNLVQSSREGEVELSNSEDFNSDKDSDEDDGPKGIEEVKSWLYFYIIQAASDGSGGSKFGKLYVCFEGLKMGFLASCRKIIGVDGCHLKGPHGGVMLTAVGINPNIDSFPIAYAVVGGETRETWEWFLTLLRNDLNIHRDNDYTFMSDKQKWLIPAFETVFPTAENRFCVRHLHANMKRVGFKGLSYKKALWKAARATTVTEFEARRKEICKPDIKMGEWLNDKPPHQWRIPCKHAMSALSSQILDEEDFVDYCYHVQTYLRVYYPCIYPMNGPKKWNKPNIEPLLPPNPRRQVDRQRARRLEVDERPRKTKKGITVKGIRLKRQQQKLKCRFCGEPGHNKKTNIVSQPQTSLQFPETNKLTKKDIDREQIYTFYSFNQKHSQQKG</sequence>
<feature type="domain" description="MULE transposase" evidence="2">
    <location>
        <begin position="127"/>
        <end position="222"/>
    </location>
</feature>
<accession>A0AAE1WQY1</accession>
<dbReference type="PANTHER" id="PTHR31973">
    <property type="entry name" value="POLYPROTEIN, PUTATIVE-RELATED"/>
    <property type="match status" value="1"/>
</dbReference>
<proteinExistence type="predicted"/>
<protein>
    <recommendedName>
        <fullName evidence="2">MULE transposase domain-containing protein</fullName>
    </recommendedName>
</protein>
<keyword evidence="4" id="KW-1185">Reference proteome</keyword>
<dbReference type="PANTHER" id="PTHR31973:SF191">
    <property type="entry name" value="OS05G0489400 PROTEIN"/>
    <property type="match status" value="1"/>
</dbReference>
<reference evidence="3" key="2">
    <citation type="journal article" date="2024" name="Plant">
        <title>Genomic evolution and insights into agronomic trait innovations of Sesamum species.</title>
        <authorList>
            <person name="Miao H."/>
            <person name="Wang L."/>
            <person name="Qu L."/>
            <person name="Liu H."/>
            <person name="Sun Y."/>
            <person name="Le M."/>
            <person name="Wang Q."/>
            <person name="Wei S."/>
            <person name="Zheng Y."/>
            <person name="Lin W."/>
            <person name="Duan Y."/>
            <person name="Cao H."/>
            <person name="Xiong S."/>
            <person name="Wang X."/>
            <person name="Wei L."/>
            <person name="Li C."/>
            <person name="Ma Q."/>
            <person name="Ju M."/>
            <person name="Zhao R."/>
            <person name="Li G."/>
            <person name="Mu C."/>
            <person name="Tian Q."/>
            <person name="Mei H."/>
            <person name="Zhang T."/>
            <person name="Gao T."/>
            <person name="Zhang H."/>
        </authorList>
    </citation>
    <scope>NUCLEOTIDE SEQUENCE</scope>
    <source>
        <strain evidence="3">K16</strain>
    </source>
</reference>
<dbReference type="Proteomes" id="UP001289374">
    <property type="component" value="Unassembled WGS sequence"/>
</dbReference>